<dbReference type="InterPro" id="IPR003615">
    <property type="entry name" value="HNH_nuc"/>
</dbReference>
<dbReference type="GO" id="GO:0004519">
    <property type="term" value="F:endonuclease activity"/>
    <property type="evidence" value="ECO:0007669"/>
    <property type="project" value="UniProtKB-KW"/>
</dbReference>
<evidence type="ECO:0000259" key="1">
    <source>
        <dbReference type="SMART" id="SM00507"/>
    </source>
</evidence>
<sequence>MRPVDKGIAPKQYTNYQQSRSDLAKRIGWYCSYCEMPVKNMIEVEHVVPIKNGGKKLDWNNFLLSCRYCNSVKLDKNISRKGYFLPDTDNTFLVFSYSQAKIIEPNNQLTSAKMAIAQNTIDLMGLDRYPGAINEPTDKDTRWRSKDEAWGKAQRALERWKKLPNPLMLEQIVDTAKGTGHFSIWMEVFKDEIVVKQAFIKEFTGTAKDCFVNGNPISRRGGNL</sequence>
<dbReference type="Proteomes" id="UP001171945">
    <property type="component" value="Unassembled WGS sequence"/>
</dbReference>
<gene>
    <name evidence="2" type="ORF">QUF54_02130</name>
</gene>
<evidence type="ECO:0000313" key="3">
    <source>
        <dbReference type="Proteomes" id="UP001171945"/>
    </source>
</evidence>
<reference evidence="2" key="1">
    <citation type="submission" date="2023-06" db="EMBL/GenBank/DDBJ databases">
        <title>Uncultivated large filamentous bacteria from sulfidic sediments reveal new species and different genomic features in energy metabolism and defense.</title>
        <authorList>
            <person name="Fonseca A."/>
        </authorList>
    </citation>
    <scope>NUCLEOTIDE SEQUENCE</scope>
    <source>
        <strain evidence="2">HSG4</strain>
    </source>
</reference>
<protein>
    <submittedName>
        <fullName evidence="2">HNH endonuclease</fullName>
    </submittedName>
</protein>
<accession>A0ABT7VR48</accession>
<dbReference type="CDD" id="cd00085">
    <property type="entry name" value="HNHc"/>
    <property type="match status" value="1"/>
</dbReference>
<keyword evidence="2" id="KW-0378">Hydrolase</keyword>
<keyword evidence="3" id="KW-1185">Reference proteome</keyword>
<dbReference type="EMBL" id="JAUCGM010000067">
    <property type="protein sequence ID" value="MDM8562130.1"/>
    <property type="molecule type" value="Genomic_DNA"/>
</dbReference>
<dbReference type="Gene3D" id="1.10.30.50">
    <property type="match status" value="1"/>
</dbReference>
<dbReference type="InterPro" id="IPR002711">
    <property type="entry name" value="HNH"/>
</dbReference>
<name>A0ABT7VR48_9GAMM</name>
<dbReference type="SMART" id="SM00507">
    <property type="entry name" value="HNHc"/>
    <property type="match status" value="1"/>
</dbReference>
<feature type="domain" description="HNH nuclease" evidence="1">
    <location>
        <begin position="18"/>
        <end position="71"/>
    </location>
</feature>
<keyword evidence="2" id="KW-0255">Endonuclease</keyword>
<evidence type="ECO:0000313" key="2">
    <source>
        <dbReference type="EMBL" id="MDM8562130.1"/>
    </source>
</evidence>
<proteinExistence type="predicted"/>
<dbReference type="Pfam" id="PF01844">
    <property type="entry name" value="HNH"/>
    <property type="match status" value="1"/>
</dbReference>
<comment type="caution">
    <text evidence="2">The sequence shown here is derived from an EMBL/GenBank/DDBJ whole genome shotgun (WGS) entry which is preliminary data.</text>
</comment>
<keyword evidence="2" id="KW-0540">Nuclease</keyword>
<organism evidence="2 3">
    <name type="scientific">Candidatus Marithioploca araucensis</name>
    <dbReference type="NCBI Taxonomy" id="70273"/>
    <lineage>
        <taxon>Bacteria</taxon>
        <taxon>Pseudomonadati</taxon>
        <taxon>Pseudomonadota</taxon>
        <taxon>Gammaproteobacteria</taxon>
        <taxon>Thiotrichales</taxon>
        <taxon>Thiotrichaceae</taxon>
        <taxon>Candidatus Marithioploca</taxon>
    </lineage>
</organism>